<dbReference type="EC" id="5.2.1.8" evidence="3 11"/>
<keyword evidence="9 11" id="KW-0131">Cell cycle</keyword>
<dbReference type="EMBL" id="JARWAK010000002">
    <property type="protein sequence ID" value="MDR5865909.1"/>
    <property type="molecule type" value="Genomic_DNA"/>
</dbReference>
<dbReference type="RefSeq" id="WP_309651506.1">
    <property type="nucleotide sequence ID" value="NZ_JARWAK010000002.1"/>
</dbReference>
<dbReference type="Gene3D" id="1.10.3120.10">
    <property type="entry name" value="Trigger factor, C-terminal domain"/>
    <property type="match status" value="1"/>
</dbReference>
<keyword evidence="8 11" id="KW-0413">Isomerase</keyword>
<name>A0ABU1G0F5_9GAMM</name>
<evidence type="ECO:0000256" key="3">
    <source>
        <dbReference type="ARBA" id="ARBA00013194"/>
    </source>
</evidence>
<comment type="similarity">
    <text evidence="2 11 13">Belongs to the FKBP-type PPIase family. Tig subfamily.</text>
</comment>
<accession>A0ABU1G0F5</accession>
<evidence type="ECO:0000256" key="1">
    <source>
        <dbReference type="ARBA" id="ARBA00000971"/>
    </source>
</evidence>
<dbReference type="PANTHER" id="PTHR30560:SF3">
    <property type="entry name" value="TRIGGER FACTOR-LIKE PROTEIN TIG, CHLOROPLASTIC"/>
    <property type="match status" value="1"/>
</dbReference>
<dbReference type="Pfam" id="PF05697">
    <property type="entry name" value="Trigger_N"/>
    <property type="match status" value="1"/>
</dbReference>
<dbReference type="InterPro" id="IPR036611">
    <property type="entry name" value="Trigger_fac_ribosome-bd_sf"/>
</dbReference>
<feature type="domain" description="PPIase FKBP-type" evidence="15">
    <location>
        <begin position="161"/>
        <end position="243"/>
    </location>
</feature>
<comment type="subcellular location">
    <subcellularLocation>
        <location evidence="11">Cytoplasm</location>
    </subcellularLocation>
    <text evidence="11">About half TF is bound to the ribosome near the polypeptide exit tunnel while the other half is free in the cytoplasm.</text>
</comment>
<dbReference type="GO" id="GO:0003755">
    <property type="term" value="F:peptidyl-prolyl cis-trans isomerase activity"/>
    <property type="evidence" value="ECO:0007669"/>
    <property type="project" value="UniProtKB-EC"/>
</dbReference>
<comment type="caution">
    <text evidence="16">The sequence shown here is derived from an EMBL/GenBank/DDBJ whole genome shotgun (WGS) entry which is preliminary data.</text>
</comment>
<evidence type="ECO:0000313" key="16">
    <source>
        <dbReference type="EMBL" id="MDR5865909.1"/>
    </source>
</evidence>
<dbReference type="SUPFAM" id="SSF109998">
    <property type="entry name" value="Triger factor/SurA peptide-binding domain-like"/>
    <property type="match status" value="1"/>
</dbReference>
<dbReference type="Pfam" id="PF00254">
    <property type="entry name" value="FKBP_C"/>
    <property type="match status" value="1"/>
</dbReference>
<dbReference type="NCBIfam" id="TIGR00115">
    <property type="entry name" value="tig"/>
    <property type="match status" value="1"/>
</dbReference>
<dbReference type="InterPro" id="IPR008881">
    <property type="entry name" value="Trigger_fac_ribosome-bd_bac"/>
</dbReference>
<feature type="compositionally biased region" description="Acidic residues" evidence="14">
    <location>
        <begin position="438"/>
        <end position="454"/>
    </location>
</feature>
<dbReference type="SUPFAM" id="SSF102735">
    <property type="entry name" value="Trigger factor ribosome-binding domain"/>
    <property type="match status" value="1"/>
</dbReference>
<gene>
    <name evidence="11 16" type="primary">tig</name>
    <name evidence="16" type="ORF">QC818_03750</name>
</gene>
<comment type="catalytic activity">
    <reaction evidence="1 11 12">
        <text>[protein]-peptidylproline (omega=180) = [protein]-peptidylproline (omega=0)</text>
        <dbReference type="Rhea" id="RHEA:16237"/>
        <dbReference type="Rhea" id="RHEA-COMP:10747"/>
        <dbReference type="Rhea" id="RHEA-COMP:10748"/>
        <dbReference type="ChEBI" id="CHEBI:83833"/>
        <dbReference type="ChEBI" id="CHEBI:83834"/>
        <dbReference type="EC" id="5.2.1.8"/>
    </reaction>
</comment>
<evidence type="ECO:0000256" key="13">
    <source>
        <dbReference type="RuleBase" id="RU003914"/>
    </source>
</evidence>
<protein>
    <recommendedName>
        <fullName evidence="4 11">Trigger factor</fullName>
        <shortName evidence="11">TF</shortName>
        <ecNumber evidence="3 11">5.2.1.8</ecNumber>
    </recommendedName>
    <alternativeName>
        <fullName evidence="10 11">PPIase</fullName>
    </alternativeName>
</protein>
<dbReference type="InterPro" id="IPR005215">
    <property type="entry name" value="Trig_fac"/>
</dbReference>
<evidence type="ECO:0000256" key="9">
    <source>
        <dbReference type="ARBA" id="ARBA00023306"/>
    </source>
</evidence>
<evidence type="ECO:0000256" key="12">
    <source>
        <dbReference type="PROSITE-ProRule" id="PRU00277"/>
    </source>
</evidence>
<sequence length="454" mass="50064">MQVSVDTTSQIERRIKVQVPAAEIDEAVASRLKDAAKNVRLDGFRKGKVPMSVIRQRYGRGVRDEVVGEVMRERYVKAITEENLNPAGYPEIEAQVNEAGKDLEFTATLEIYPEIELASIEGTEVERPVVELADADVDEMIETLRKQNAAWEEVERAAEDGDQVNIDFQGYLGDEPFEGGSAEGHDLVIGSGSFIPGFEEQLIGAKAGEDKELKVTFPEDYQAEQLAGQEATFKVKVNAVKAQALPEIDAAFAEKFGVEDGDLAKFRDEITKNMKREADQAIENRVKQQVLDALKQANDIPVPQALIQQETDGLKRQAAQQFGLGEDFDVSQLPNELFAEQAKSRVQIGLLLAEVIKVNELDASDDEIKAKVEELAQQYQEPQQVVEYYMGNEQMKGQVKSAVLEEKAVEVLLGQANVKDVPMSYQDALAAAQQQGGDAEDDAEADEAEGEEKA</sequence>
<keyword evidence="6 11" id="KW-0697">Rotamase</keyword>
<reference evidence="16 17" key="1">
    <citation type="submission" date="2023-04" db="EMBL/GenBank/DDBJ databases">
        <title>A long-awaited taxogenomic arrangement of the family Halomonadaceae.</title>
        <authorList>
            <person name="De La Haba R."/>
            <person name="Chuvochina M."/>
            <person name="Wittouck S."/>
            <person name="Arahal D.R."/>
            <person name="Sanchez-Porro C."/>
            <person name="Hugenholtz P."/>
            <person name="Ventosa A."/>
        </authorList>
    </citation>
    <scope>NUCLEOTIDE SEQUENCE [LARGE SCALE GENOMIC DNA]</scope>
    <source>
        <strain evidence="16 17">DSM 23530</strain>
    </source>
</reference>
<comment type="domain">
    <text evidence="11">Consists of 3 domains; the N-terminus binds the ribosome, the middle domain has PPIase activity, while the C-terminus has intrinsic chaperone activity on its own.</text>
</comment>
<dbReference type="InterPro" id="IPR027304">
    <property type="entry name" value="Trigger_fact/SurA_dom_sf"/>
</dbReference>
<evidence type="ECO:0000256" key="7">
    <source>
        <dbReference type="ARBA" id="ARBA00023186"/>
    </source>
</evidence>
<evidence type="ECO:0000256" key="2">
    <source>
        <dbReference type="ARBA" id="ARBA00005464"/>
    </source>
</evidence>
<dbReference type="Gene3D" id="3.30.70.1050">
    <property type="entry name" value="Trigger factor ribosome-binding domain"/>
    <property type="match status" value="1"/>
</dbReference>
<proteinExistence type="inferred from homology"/>
<keyword evidence="11" id="KW-0963">Cytoplasm</keyword>
<evidence type="ECO:0000313" key="17">
    <source>
        <dbReference type="Proteomes" id="UP001264519"/>
    </source>
</evidence>
<evidence type="ECO:0000256" key="11">
    <source>
        <dbReference type="HAMAP-Rule" id="MF_00303"/>
    </source>
</evidence>
<dbReference type="HAMAP" id="MF_00303">
    <property type="entry name" value="Trigger_factor_Tig"/>
    <property type="match status" value="1"/>
</dbReference>
<organism evidence="16 17">
    <name type="scientific">Halomonas koreensis</name>
    <dbReference type="NCBI Taxonomy" id="245385"/>
    <lineage>
        <taxon>Bacteria</taxon>
        <taxon>Pseudomonadati</taxon>
        <taxon>Pseudomonadota</taxon>
        <taxon>Gammaproteobacteria</taxon>
        <taxon>Oceanospirillales</taxon>
        <taxon>Halomonadaceae</taxon>
        <taxon>Halomonas</taxon>
    </lineage>
</organism>
<dbReference type="InterPro" id="IPR001179">
    <property type="entry name" value="PPIase_FKBP_dom"/>
</dbReference>
<evidence type="ECO:0000256" key="8">
    <source>
        <dbReference type="ARBA" id="ARBA00023235"/>
    </source>
</evidence>
<feature type="region of interest" description="Disordered" evidence="14">
    <location>
        <begin position="429"/>
        <end position="454"/>
    </location>
</feature>
<keyword evidence="7 11" id="KW-0143">Chaperone</keyword>
<dbReference type="SUPFAM" id="SSF54534">
    <property type="entry name" value="FKBP-like"/>
    <property type="match status" value="1"/>
</dbReference>
<dbReference type="PIRSF" id="PIRSF003095">
    <property type="entry name" value="Trigger_factor"/>
    <property type="match status" value="1"/>
</dbReference>
<keyword evidence="5 11" id="KW-0132">Cell division</keyword>
<evidence type="ECO:0000256" key="5">
    <source>
        <dbReference type="ARBA" id="ARBA00022618"/>
    </source>
</evidence>
<evidence type="ECO:0000256" key="10">
    <source>
        <dbReference type="ARBA" id="ARBA00029986"/>
    </source>
</evidence>
<dbReference type="Proteomes" id="UP001264519">
    <property type="component" value="Unassembled WGS sequence"/>
</dbReference>
<dbReference type="InterPro" id="IPR046357">
    <property type="entry name" value="PPIase_dom_sf"/>
</dbReference>
<evidence type="ECO:0000256" key="4">
    <source>
        <dbReference type="ARBA" id="ARBA00016902"/>
    </source>
</evidence>
<dbReference type="Gene3D" id="3.10.50.40">
    <property type="match status" value="1"/>
</dbReference>
<dbReference type="InterPro" id="IPR037041">
    <property type="entry name" value="Trigger_fac_C_sf"/>
</dbReference>
<dbReference type="InterPro" id="IPR008880">
    <property type="entry name" value="Trigger_fac_C"/>
</dbReference>
<evidence type="ECO:0000259" key="15">
    <source>
        <dbReference type="PROSITE" id="PS50059"/>
    </source>
</evidence>
<dbReference type="Pfam" id="PF05698">
    <property type="entry name" value="Trigger_C"/>
    <property type="match status" value="1"/>
</dbReference>
<keyword evidence="17" id="KW-1185">Reference proteome</keyword>
<dbReference type="PANTHER" id="PTHR30560">
    <property type="entry name" value="TRIGGER FACTOR CHAPERONE AND PEPTIDYL-PROLYL CIS/TRANS ISOMERASE"/>
    <property type="match status" value="1"/>
</dbReference>
<evidence type="ECO:0000256" key="6">
    <source>
        <dbReference type="ARBA" id="ARBA00023110"/>
    </source>
</evidence>
<comment type="function">
    <text evidence="11">Involved in protein export. Acts as a chaperone by maintaining the newly synthesized protein in an open conformation. Functions as a peptidyl-prolyl cis-trans isomerase.</text>
</comment>
<evidence type="ECO:0000256" key="14">
    <source>
        <dbReference type="SAM" id="MobiDB-lite"/>
    </source>
</evidence>
<dbReference type="PROSITE" id="PS50059">
    <property type="entry name" value="FKBP_PPIASE"/>
    <property type="match status" value="1"/>
</dbReference>